<evidence type="ECO:0000313" key="11">
    <source>
        <dbReference type="Proteomes" id="UP000596063"/>
    </source>
</evidence>
<evidence type="ECO:0000256" key="9">
    <source>
        <dbReference type="HAMAP-Rule" id="MF_00024"/>
    </source>
</evidence>
<reference evidence="10 11" key="1">
    <citation type="submission" date="2020-12" db="EMBL/GenBank/DDBJ databases">
        <authorList>
            <person name="Shan Y."/>
        </authorList>
    </citation>
    <scope>NUCLEOTIDE SEQUENCE [LARGE SCALE GENOMIC DNA]</scope>
    <source>
        <strain evidence="11">csc3.9</strain>
    </source>
</reference>
<evidence type="ECO:0000256" key="5">
    <source>
        <dbReference type="ARBA" id="ARBA00022573"/>
    </source>
</evidence>
<evidence type="ECO:0000313" key="10">
    <source>
        <dbReference type="EMBL" id="QQD16927.1"/>
    </source>
</evidence>
<sequence length="321" mass="34507">MPGWDGAVAIVIALALLLDFLLGEPRRAHPLVGFGRAAEVLERRFNSGNRRVLKGTACWLLLIVPVVLLVLYLDGRSARWGWPGYVDDVVLLYLAIGWRSMGQHVAPIEAALARPDTIDLPQARAALAMIVSRDTAAMDAPALLGATVETTLENSADALFASLFWYVVAGPAGVVAHRLANTLDAMWGYRSPRYHAFGRCAARMDDALNLLPAQLLALTFALVSPYPAKTWHCIFTQGWRWKSFNAGAVMASGAAALGVVLGGPACYRGQSVVRPPLGWGRAVAPGDLARVRRLVRRSLGAWLLVLAMPTLILIAAAMVAV</sequence>
<evidence type="ECO:0000256" key="2">
    <source>
        <dbReference type="ARBA" id="ARBA00004953"/>
    </source>
</evidence>
<evidence type="ECO:0000256" key="1">
    <source>
        <dbReference type="ARBA" id="ARBA00004651"/>
    </source>
</evidence>
<gene>
    <name evidence="9" type="primary">cobD</name>
    <name evidence="10" type="ORF">I6N98_11080</name>
</gene>
<feature type="transmembrane region" description="Helical" evidence="9">
    <location>
        <begin position="299"/>
        <end position="320"/>
    </location>
</feature>
<evidence type="ECO:0000256" key="4">
    <source>
        <dbReference type="ARBA" id="ARBA00022475"/>
    </source>
</evidence>
<dbReference type="HAMAP" id="MF_00024">
    <property type="entry name" value="CobD_CbiB"/>
    <property type="match status" value="1"/>
</dbReference>
<keyword evidence="7 9" id="KW-1133">Transmembrane helix</keyword>
<dbReference type="AlphaFoldDB" id="A0A7T4UNU8"/>
<keyword evidence="5 9" id="KW-0169">Cobalamin biosynthesis</keyword>
<accession>A0A7T4UNU8</accession>
<dbReference type="UniPathway" id="UPA00148"/>
<keyword evidence="4 9" id="KW-1003">Cell membrane</keyword>
<dbReference type="RefSeq" id="WP_198568429.1">
    <property type="nucleotide sequence ID" value="NZ_CP066167.1"/>
</dbReference>
<feature type="transmembrane region" description="Helical" evidence="9">
    <location>
        <begin position="158"/>
        <end position="180"/>
    </location>
</feature>
<keyword evidence="6 9" id="KW-0812">Transmembrane</keyword>
<feature type="transmembrane region" description="Helical" evidence="9">
    <location>
        <begin position="207"/>
        <end position="226"/>
    </location>
</feature>
<proteinExistence type="inferred from homology"/>
<evidence type="ECO:0000256" key="6">
    <source>
        <dbReference type="ARBA" id="ARBA00022692"/>
    </source>
</evidence>
<evidence type="ECO:0000256" key="8">
    <source>
        <dbReference type="ARBA" id="ARBA00023136"/>
    </source>
</evidence>
<keyword evidence="11" id="KW-1185">Reference proteome</keyword>
<comment type="function">
    <text evidence="9">Converts cobyric acid to cobinamide by the addition of aminopropanol on the F carboxylic group.</text>
</comment>
<dbReference type="GO" id="GO:0048472">
    <property type="term" value="F:threonine-phosphate decarboxylase activity"/>
    <property type="evidence" value="ECO:0007669"/>
    <property type="project" value="InterPro"/>
</dbReference>
<dbReference type="PANTHER" id="PTHR34308:SF1">
    <property type="entry name" value="COBALAMIN BIOSYNTHESIS PROTEIN CBIB"/>
    <property type="match status" value="1"/>
</dbReference>
<dbReference type="Pfam" id="PF03186">
    <property type="entry name" value="CobD_Cbib"/>
    <property type="match status" value="1"/>
</dbReference>
<protein>
    <recommendedName>
        <fullName evidence="9">Cobalamin biosynthesis protein CobD</fullName>
    </recommendedName>
</protein>
<evidence type="ECO:0000256" key="3">
    <source>
        <dbReference type="ARBA" id="ARBA00006263"/>
    </source>
</evidence>
<feature type="transmembrane region" description="Helical" evidence="9">
    <location>
        <begin position="52"/>
        <end position="73"/>
    </location>
</feature>
<feature type="transmembrane region" description="Helical" evidence="9">
    <location>
        <begin position="6"/>
        <end position="22"/>
    </location>
</feature>
<dbReference type="GO" id="GO:0009236">
    <property type="term" value="P:cobalamin biosynthetic process"/>
    <property type="evidence" value="ECO:0007669"/>
    <property type="project" value="UniProtKB-UniRule"/>
</dbReference>
<name>A0A7T4UNU8_9GAMM</name>
<keyword evidence="8 9" id="KW-0472">Membrane</keyword>
<dbReference type="GO" id="GO:0005886">
    <property type="term" value="C:plasma membrane"/>
    <property type="evidence" value="ECO:0007669"/>
    <property type="project" value="UniProtKB-SubCell"/>
</dbReference>
<comment type="pathway">
    <text evidence="2 9">Cofactor biosynthesis; adenosylcobalamin biosynthesis.</text>
</comment>
<comment type="subcellular location">
    <subcellularLocation>
        <location evidence="1 9">Cell membrane</location>
        <topology evidence="1 9">Multi-pass membrane protein</topology>
    </subcellularLocation>
</comment>
<dbReference type="GO" id="GO:0015420">
    <property type="term" value="F:ABC-type vitamin B12 transporter activity"/>
    <property type="evidence" value="ECO:0007669"/>
    <property type="project" value="UniProtKB-UniRule"/>
</dbReference>
<dbReference type="KEGG" id="snan:I6N98_11080"/>
<dbReference type="EMBL" id="CP066167">
    <property type="protein sequence ID" value="QQD16927.1"/>
    <property type="molecule type" value="Genomic_DNA"/>
</dbReference>
<dbReference type="PANTHER" id="PTHR34308">
    <property type="entry name" value="COBALAMIN BIOSYNTHESIS PROTEIN CBIB"/>
    <property type="match status" value="1"/>
</dbReference>
<comment type="similarity">
    <text evidence="3 9">Belongs to the CobD/CbiB family.</text>
</comment>
<dbReference type="Proteomes" id="UP000596063">
    <property type="component" value="Chromosome"/>
</dbReference>
<organism evidence="10 11">
    <name type="scientific">Spongiibacter nanhainus</name>
    <dbReference type="NCBI Taxonomy" id="2794344"/>
    <lineage>
        <taxon>Bacteria</taxon>
        <taxon>Pseudomonadati</taxon>
        <taxon>Pseudomonadota</taxon>
        <taxon>Gammaproteobacteria</taxon>
        <taxon>Cellvibrionales</taxon>
        <taxon>Spongiibacteraceae</taxon>
        <taxon>Spongiibacter</taxon>
    </lineage>
</organism>
<feature type="transmembrane region" description="Helical" evidence="9">
    <location>
        <begin position="246"/>
        <end position="267"/>
    </location>
</feature>
<dbReference type="InterPro" id="IPR004485">
    <property type="entry name" value="Cobalamin_biosynth_CobD/CbiB"/>
</dbReference>
<evidence type="ECO:0000256" key="7">
    <source>
        <dbReference type="ARBA" id="ARBA00022989"/>
    </source>
</evidence>